<dbReference type="InterPro" id="IPR043502">
    <property type="entry name" value="DNA/RNA_pol_sf"/>
</dbReference>
<dbReference type="Proteomes" id="UP000026915">
    <property type="component" value="Chromosome 3"/>
</dbReference>
<evidence type="ECO:0000259" key="3">
    <source>
        <dbReference type="Pfam" id="PF17919"/>
    </source>
</evidence>
<dbReference type="EMBL" id="CM001881">
    <property type="protein sequence ID" value="EOY21488.1"/>
    <property type="molecule type" value="Genomic_DNA"/>
</dbReference>
<keyword evidence="2" id="KW-0175">Coiled coil</keyword>
<dbReference type="Pfam" id="PF17919">
    <property type="entry name" value="RT_RNaseH_2"/>
    <property type="match status" value="1"/>
</dbReference>
<feature type="domain" description="Reverse transcriptase/retrotransposon-derived protein RNase H-like" evidence="3">
    <location>
        <begin position="389"/>
        <end position="470"/>
    </location>
</feature>
<keyword evidence="5" id="KW-1185">Reference proteome</keyword>
<name>A0A061FWN2_THECC</name>
<reference evidence="4 5" key="1">
    <citation type="journal article" date="2013" name="Genome Biol.">
        <title>The genome sequence of the most widely cultivated cacao type and its use to identify candidate genes regulating pod color.</title>
        <authorList>
            <person name="Motamayor J.C."/>
            <person name="Mockaitis K."/>
            <person name="Schmutz J."/>
            <person name="Haiminen N."/>
            <person name="Iii D.L."/>
            <person name="Cornejo O."/>
            <person name="Findley S.D."/>
            <person name="Zheng P."/>
            <person name="Utro F."/>
            <person name="Royaert S."/>
            <person name="Saski C."/>
            <person name="Jenkins J."/>
            <person name="Podicheti R."/>
            <person name="Zhao M."/>
            <person name="Scheffler B.E."/>
            <person name="Stack J.C."/>
            <person name="Feltus F.A."/>
            <person name="Mustiga G.M."/>
            <person name="Amores F."/>
            <person name="Phillips W."/>
            <person name="Marelli J.P."/>
            <person name="May G.D."/>
            <person name="Shapiro H."/>
            <person name="Ma J."/>
            <person name="Bustamante C.D."/>
            <person name="Schnell R.J."/>
            <person name="Main D."/>
            <person name="Gilbert D."/>
            <person name="Parida L."/>
            <person name="Kuhn D.N."/>
        </authorList>
    </citation>
    <scope>NUCLEOTIDE SEQUENCE [LARGE SCALE GENOMIC DNA]</scope>
    <source>
        <strain evidence="5">cv. Matina 1-6</strain>
    </source>
</reference>
<dbReference type="InParanoid" id="A0A061FWN2"/>
<dbReference type="SUPFAM" id="SSF56672">
    <property type="entry name" value="DNA/RNA polymerases"/>
    <property type="match status" value="1"/>
</dbReference>
<accession>A0A061FWN2</accession>
<dbReference type="GO" id="GO:0003824">
    <property type="term" value="F:catalytic activity"/>
    <property type="evidence" value="ECO:0007669"/>
    <property type="project" value="UniProtKB-KW"/>
</dbReference>
<evidence type="ECO:0000256" key="2">
    <source>
        <dbReference type="SAM" id="Coils"/>
    </source>
</evidence>
<dbReference type="Gramene" id="EOY21488">
    <property type="protein sequence ID" value="EOY21488"/>
    <property type="gene ID" value="TCM_013099"/>
</dbReference>
<dbReference type="Gene3D" id="3.30.70.270">
    <property type="match status" value="2"/>
</dbReference>
<dbReference type="eggNOG" id="KOG0017">
    <property type="taxonomic scope" value="Eukaryota"/>
</dbReference>
<dbReference type="PANTHER" id="PTHR37984:SF5">
    <property type="entry name" value="PROTEIN NYNRIN-LIKE"/>
    <property type="match status" value="1"/>
</dbReference>
<evidence type="ECO:0000256" key="1">
    <source>
        <dbReference type="ARBA" id="ARBA00023268"/>
    </source>
</evidence>
<dbReference type="HOGENOM" id="CLU_580633_0_0_1"/>
<dbReference type="AlphaFoldDB" id="A0A061FWN2"/>
<dbReference type="Gene3D" id="3.10.10.10">
    <property type="entry name" value="HIV Type 1 Reverse Transcriptase, subunit A, domain 1"/>
    <property type="match status" value="1"/>
</dbReference>
<evidence type="ECO:0000313" key="5">
    <source>
        <dbReference type="Proteomes" id="UP000026915"/>
    </source>
</evidence>
<evidence type="ECO:0000313" key="4">
    <source>
        <dbReference type="EMBL" id="EOY21488.1"/>
    </source>
</evidence>
<sequence length="471" mass="54505">MVPTAEQSAANQERRETRAVAMRDKLDEIETNMEQELILAMRQEIVELRDEITSLRVVTLGDECINKYHLKGDDAMLSLGKLASRLGKSFRRNYESNFILSMRTMKPVESLEDCHNTVRSGRPKRRGRALEIRIGILKKAKLVVIAFEEDKQDLEARKLGLIVFGAIQQKRFTQRWGLMFTDIKINGQKIEALENQATEYEKALIKVLEMLKTSGDMMLASLQNRLPPQREIDHHIDVVLETHPPAHTSYRMSPPEFVKLKKQLGELLDAGFIQPSKSPYGSQFYSSENMTEPYFYDIVIYSKTLEEHVQHIRLAMGTLREHELYVKNEKCSFDPNKVKAILEWEPPTKVMELRSFLGLANYYRRFVKGYFVVTAPLTEMLKKGITWKWSTRSQQAFNALKQAICAKSVLALPDHTKSYEVHTDALDFAIKGVLIQEGHLVAYESRKLNDIEKRYIVQEKEMTVIVHYFRT</sequence>
<dbReference type="STRING" id="3641.A0A061FWN2"/>
<gene>
    <name evidence="4" type="ORF">TCM_013099</name>
</gene>
<proteinExistence type="predicted"/>
<protein>
    <recommendedName>
        <fullName evidence="3">Reverse transcriptase/retrotransposon-derived protein RNase H-like domain-containing protein</fullName>
    </recommendedName>
</protein>
<organism evidence="4 5">
    <name type="scientific">Theobroma cacao</name>
    <name type="common">Cacao</name>
    <name type="synonym">Cocoa</name>
    <dbReference type="NCBI Taxonomy" id="3641"/>
    <lineage>
        <taxon>Eukaryota</taxon>
        <taxon>Viridiplantae</taxon>
        <taxon>Streptophyta</taxon>
        <taxon>Embryophyta</taxon>
        <taxon>Tracheophyta</taxon>
        <taxon>Spermatophyta</taxon>
        <taxon>Magnoliopsida</taxon>
        <taxon>eudicotyledons</taxon>
        <taxon>Gunneridae</taxon>
        <taxon>Pentapetalae</taxon>
        <taxon>rosids</taxon>
        <taxon>malvids</taxon>
        <taxon>Malvales</taxon>
        <taxon>Malvaceae</taxon>
        <taxon>Byttnerioideae</taxon>
        <taxon>Theobroma</taxon>
    </lineage>
</organism>
<feature type="coiled-coil region" evidence="2">
    <location>
        <begin position="183"/>
        <end position="210"/>
    </location>
</feature>
<dbReference type="InterPro" id="IPR050951">
    <property type="entry name" value="Retrovirus_Pol_polyprotein"/>
</dbReference>
<dbReference type="InterPro" id="IPR041577">
    <property type="entry name" value="RT_RNaseH_2"/>
</dbReference>
<dbReference type="PANTHER" id="PTHR37984">
    <property type="entry name" value="PROTEIN CBG26694"/>
    <property type="match status" value="1"/>
</dbReference>
<keyword evidence="1" id="KW-0511">Multifunctional enzyme</keyword>
<dbReference type="FunFam" id="3.30.70.270:FF:000020">
    <property type="entry name" value="Transposon Tf2-6 polyprotein-like Protein"/>
    <property type="match status" value="1"/>
</dbReference>
<dbReference type="InterPro" id="IPR043128">
    <property type="entry name" value="Rev_trsase/Diguanyl_cyclase"/>
</dbReference>